<evidence type="ECO:0000313" key="1">
    <source>
        <dbReference type="EMBL" id="QMW05148.1"/>
    </source>
</evidence>
<dbReference type="EMBL" id="CP059732">
    <property type="protein sequence ID" value="QMW05148.1"/>
    <property type="molecule type" value="Genomic_DNA"/>
</dbReference>
<dbReference type="RefSeq" id="WP_182462496.1">
    <property type="nucleotide sequence ID" value="NZ_CP059732.1"/>
</dbReference>
<organism evidence="1 2">
    <name type="scientific">Spirosoma foliorum</name>
    <dbReference type="NCBI Taxonomy" id="2710596"/>
    <lineage>
        <taxon>Bacteria</taxon>
        <taxon>Pseudomonadati</taxon>
        <taxon>Bacteroidota</taxon>
        <taxon>Cytophagia</taxon>
        <taxon>Cytophagales</taxon>
        <taxon>Cytophagaceae</taxon>
        <taxon>Spirosoma</taxon>
    </lineage>
</organism>
<dbReference type="AlphaFoldDB" id="A0A7G5H206"/>
<protein>
    <submittedName>
        <fullName evidence="1">Uncharacterized protein</fullName>
    </submittedName>
</protein>
<keyword evidence="2" id="KW-1185">Reference proteome</keyword>
<accession>A0A7G5H206</accession>
<gene>
    <name evidence="1" type="ORF">H3H32_09780</name>
</gene>
<proteinExistence type="predicted"/>
<dbReference type="KEGG" id="sfol:H3H32_09780"/>
<reference evidence="1 2" key="1">
    <citation type="submission" date="2020-07" db="EMBL/GenBank/DDBJ databases">
        <title>Spirosoma foliorum sp. nov., isolated from the leaves on the Nejang mountain Korea, Republic of.</title>
        <authorList>
            <person name="Ho H."/>
            <person name="Lee Y.-J."/>
            <person name="Nurcahyanto D.-A."/>
            <person name="Kim S.-G."/>
        </authorList>
    </citation>
    <scope>NUCLEOTIDE SEQUENCE [LARGE SCALE GENOMIC DNA]</scope>
    <source>
        <strain evidence="1 2">PL0136</strain>
    </source>
</reference>
<dbReference type="Proteomes" id="UP000515369">
    <property type="component" value="Chromosome"/>
</dbReference>
<sequence>MQFINAQGDTLAIADQPMVRLVSIDNLAPGDQSPPQNVFWHDPKLGYMELIDTYGFVKLAEKRILEMAKGEKLGAYNQSSGTASITNYQFYSSDNASIRKFDAKGDLLLIKGKTYLIIDQNNRSYLLNKANLLKVFGKHREQVMAYLTNESVDFKQENDLKKLLAYCSKLL</sequence>
<evidence type="ECO:0000313" key="2">
    <source>
        <dbReference type="Proteomes" id="UP000515369"/>
    </source>
</evidence>
<name>A0A7G5H206_9BACT</name>